<dbReference type="OrthoDB" id="7777654at2759"/>
<proteinExistence type="predicted"/>
<evidence type="ECO:0000256" key="2">
    <source>
        <dbReference type="ARBA" id="ARBA00022630"/>
    </source>
</evidence>
<evidence type="ECO:0000313" key="7">
    <source>
        <dbReference type="Proteomes" id="UP000019471"/>
    </source>
</evidence>
<dbReference type="PANTHER" id="PTHR43400">
    <property type="entry name" value="FUMARATE REDUCTASE"/>
    <property type="match status" value="1"/>
</dbReference>
<keyword evidence="4" id="KW-0560">Oxidoreductase</keyword>
<dbReference type="HOGENOM" id="CLU_011398_4_5_1"/>
<dbReference type="GO" id="GO:0016491">
    <property type="term" value="F:oxidoreductase activity"/>
    <property type="evidence" value="ECO:0007669"/>
    <property type="project" value="UniProtKB-KW"/>
</dbReference>
<gene>
    <name evidence="6" type="ORF">A1O5_12595</name>
</gene>
<dbReference type="InterPro" id="IPR027477">
    <property type="entry name" value="Succ_DH/fumarate_Rdtase_cat_sf"/>
</dbReference>
<dbReference type="AlphaFoldDB" id="W9VLF4"/>
<dbReference type="Gene3D" id="3.90.700.10">
    <property type="entry name" value="Succinate dehydrogenase/fumarate reductase flavoprotein, catalytic domain"/>
    <property type="match status" value="1"/>
</dbReference>
<evidence type="ECO:0000259" key="5">
    <source>
        <dbReference type="Pfam" id="PF00890"/>
    </source>
</evidence>
<keyword evidence="7" id="KW-1185">Reference proteome</keyword>
<dbReference type="PANTHER" id="PTHR43400:SF10">
    <property type="entry name" value="3-OXOSTEROID 1-DEHYDROGENASE"/>
    <property type="match status" value="1"/>
</dbReference>
<organism evidence="6 7">
    <name type="scientific">Cladophialophora psammophila CBS 110553</name>
    <dbReference type="NCBI Taxonomy" id="1182543"/>
    <lineage>
        <taxon>Eukaryota</taxon>
        <taxon>Fungi</taxon>
        <taxon>Dikarya</taxon>
        <taxon>Ascomycota</taxon>
        <taxon>Pezizomycotina</taxon>
        <taxon>Eurotiomycetes</taxon>
        <taxon>Chaetothyriomycetidae</taxon>
        <taxon>Chaetothyriales</taxon>
        <taxon>Herpotrichiellaceae</taxon>
        <taxon>Cladophialophora</taxon>
    </lineage>
</organism>
<dbReference type="EMBL" id="AMGX01000035">
    <property type="protein sequence ID" value="EXJ56328.1"/>
    <property type="molecule type" value="Genomic_DNA"/>
</dbReference>
<dbReference type="SUPFAM" id="SSF56425">
    <property type="entry name" value="Succinate dehydrogenase/fumarate reductase flavoprotein, catalytic domain"/>
    <property type="match status" value="1"/>
</dbReference>
<keyword evidence="3" id="KW-0274">FAD</keyword>
<evidence type="ECO:0000256" key="4">
    <source>
        <dbReference type="ARBA" id="ARBA00023002"/>
    </source>
</evidence>
<dbReference type="InterPro" id="IPR050315">
    <property type="entry name" value="FAD-oxidoreductase_2"/>
</dbReference>
<keyword evidence="2" id="KW-0285">Flavoprotein</keyword>
<accession>W9VLF4</accession>
<dbReference type="Proteomes" id="UP000019471">
    <property type="component" value="Unassembled WGS sequence"/>
</dbReference>
<comment type="cofactor">
    <cofactor evidence="1">
        <name>FAD</name>
        <dbReference type="ChEBI" id="CHEBI:57692"/>
    </cofactor>
</comment>
<feature type="domain" description="FAD-dependent oxidoreductase 2 FAD-binding" evidence="5">
    <location>
        <begin position="13"/>
        <end position="433"/>
    </location>
</feature>
<comment type="caution">
    <text evidence="6">The sequence shown here is derived from an EMBL/GenBank/DDBJ whole genome shotgun (WGS) entry which is preliminary data.</text>
</comment>
<dbReference type="InterPro" id="IPR003953">
    <property type="entry name" value="FAD-dep_OxRdtase_2_FAD-bd"/>
</dbReference>
<dbReference type="Gene3D" id="3.50.50.60">
    <property type="entry name" value="FAD/NAD(P)-binding domain"/>
    <property type="match status" value="1"/>
</dbReference>
<dbReference type="SUPFAM" id="SSF51905">
    <property type="entry name" value="FAD/NAD(P)-binding domain"/>
    <property type="match status" value="1"/>
</dbReference>
<dbReference type="RefSeq" id="XP_007751354.1">
    <property type="nucleotide sequence ID" value="XM_007753164.1"/>
</dbReference>
<dbReference type="STRING" id="1182543.W9VLF4"/>
<reference evidence="6 7" key="1">
    <citation type="submission" date="2013-03" db="EMBL/GenBank/DDBJ databases">
        <title>The Genome Sequence of Cladophialophora psammophila CBS 110553.</title>
        <authorList>
            <consortium name="The Broad Institute Genomics Platform"/>
            <person name="Cuomo C."/>
            <person name="de Hoog S."/>
            <person name="Gorbushina A."/>
            <person name="Walker B."/>
            <person name="Young S.K."/>
            <person name="Zeng Q."/>
            <person name="Gargeya S."/>
            <person name="Fitzgerald M."/>
            <person name="Haas B."/>
            <person name="Abouelleil A."/>
            <person name="Allen A.W."/>
            <person name="Alvarado L."/>
            <person name="Arachchi H.M."/>
            <person name="Berlin A.M."/>
            <person name="Chapman S.B."/>
            <person name="Gainer-Dewar J."/>
            <person name="Goldberg J."/>
            <person name="Griggs A."/>
            <person name="Gujja S."/>
            <person name="Hansen M."/>
            <person name="Howarth C."/>
            <person name="Imamovic A."/>
            <person name="Ireland A."/>
            <person name="Larimer J."/>
            <person name="McCowan C."/>
            <person name="Murphy C."/>
            <person name="Pearson M."/>
            <person name="Poon T.W."/>
            <person name="Priest M."/>
            <person name="Roberts A."/>
            <person name="Saif S."/>
            <person name="Shea T."/>
            <person name="Sisk P."/>
            <person name="Sykes S."/>
            <person name="Wortman J."/>
            <person name="Nusbaum C."/>
            <person name="Birren B."/>
        </authorList>
    </citation>
    <scope>NUCLEOTIDE SEQUENCE [LARGE SCALE GENOMIC DNA]</scope>
    <source>
        <strain evidence="6 7">CBS 110553</strain>
    </source>
</reference>
<dbReference type="GO" id="GO:0008202">
    <property type="term" value="P:steroid metabolic process"/>
    <property type="evidence" value="ECO:0007669"/>
    <property type="project" value="UniProtKB-ARBA"/>
</dbReference>
<dbReference type="InterPro" id="IPR036188">
    <property type="entry name" value="FAD/NAD-bd_sf"/>
</dbReference>
<evidence type="ECO:0000313" key="6">
    <source>
        <dbReference type="EMBL" id="EXJ56328.1"/>
    </source>
</evidence>
<dbReference type="PRINTS" id="PR00368">
    <property type="entry name" value="FADPNR"/>
</dbReference>
<dbReference type="eggNOG" id="KOG2404">
    <property type="taxonomic scope" value="Eukaryota"/>
</dbReference>
<sequence length="496" mass="53208">MYVQSNGEDQITDVVVLGTGPGGLASVGSAVEAGAQVIAIEAYKDIGGNGTWSTGWVAFVDSQIQRDQGIEDSVDLFMQDCEKLIEESSTRYGLQWDPVLARLYAKESGEMYEILSKRGVKFPRLIKRPLQTSVPRLAAVESTDQFARAFEPDFAGPNVRTYLNSTAVRLITESGRVTGVHVRPNDSTPPFKVFAKQGVILATGGYQANPALRQHYVPTVRDCWYPGLPTCRGDGHLLGQAIGGDLINMSMVPPIVAIASALTDEAIAVNSNGERFHDEAGPYQYRVEKLKEQPGQIGHYIFDATTAVSKERYVDQLGAGVRKANTLEELAAMVRVPAKALISSVKTWNDFVSSGEKIDPLTNRVDFTTHKITDPPFYTSPLVPGVSLTCGGFRTTTSLQVIDVFGEPIPGLFAVGDVAGGFTPTAEMGGTHLGGGFVHGWRAGKAVATGQLAKNHHREGGTFGQFVPQKATLELKIPIISGVATAEQASGSKARL</sequence>
<dbReference type="Pfam" id="PF00890">
    <property type="entry name" value="FAD_binding_2"/>
    <property type="match status" value="1"/>
</dbReference>
<evidence type="ECO:0000256" key="3">
    <source>
        <dbReference type="ARBA" id="ARBA00022827"/>
    </source>
</evidence>
<name>W9VLF4_9EURO</name>
<evidence type="ECO:0000256" key="1">
    <source>
        <dbReference type="ARBA" id="ARBA00001974"/>
    </source>
</evidence>
<dbReference type="GeneID" id="19197281"/>
<protein>
    <recommendedName>
        <fullName evidence="5">FAD-dependent oxidoreductase 2 FAD-binding domain-containing protein</fullName>
    </recommendedName>
</protein>